<feature type="transmembrane region" description="Helical" evidence="1">
    <location>
        <begin position="60"/>
        <end position="82"/>
    </location>
</feature>
<gene>
    <name evidence="2" type="ORF">TCON_1636</name>
</gene>
<evidence type="ECO:0000313" key="2">
    <source>
        <dbReference type="EMBL" id="KAF7683152.1"/>
    </source>
</evidence>
<sequence length="114" mass="13187">METDENIIININESKHLLIDNNKVVDKNVVIDIINNTENSVTEIDKNEFIEKYIIIKKSYLLVFTILLILILFAILLSILIIPNLSSNDDFIKNYYKNGFFALINNLNTKNITL</sequence>
<protein>
    <submittedName>
        <fullName evidence="2">Uncharacterized protein</fullName>
    </submittedName>
</protein>
<comment type="caution">
    <text evidence="2">The sequence shown here is derived from an EMBL/GenBank/DDBJ whole genome shotgun (WGS) entry which is preliminary data.</text>
</comment>
<evidence type="ECO:0000313" key="3">
    <source>
        <dbReference type="Proteomes" id="UP001516464"/>
    </source>
</evidence>
<proteinExistence type="predicted"/>
<dbReference type="EMBL" id="SBIQ01000121">
    <property type="protein sequence ID" value="KAF7683152.1"/>
    <property type="molecule type" value="Genomic_DNA"/>
</dbReference>
<keyword evidence="3" id="KW-1185">Reference proteome</keyword>
<keyword evidence="1" id="KW-1133">Transmembrane helix</keyword>
<organism evidence="2 3">
    <name type="scientific">Astathelohania contejeani</name>
    <dbReference type="NCBI Taxonomy" id="164912"/>
    <lineage>
        <taxon>Eukaryota</taxon>
        <taxon>Fungi</taxon>
        <taxon>Fungi incertae sedis</taxon>
        <taxon>Microsporidia</taxon>
        <taxon>Astathelohaniidae</taxon>
        <taxon>Astathelohania</taxon>
    </lineage>
</organism>
<evidence type="ECO:0000256" key="1">
    <source>
        <dbReference type="SAM" id="Phobius"/>
    </source>
</evidence>
<accession>A0ABQ7HYB1</accession>
<keyword evidence="1" id="KW-0812">Transmembrane</keyword>
<keyword evidence="1" id="KW-0472">Membrane</keyword>
<name>A0ABQ7HYB1_9MICR</name>
<reference evidence="2 3" key="1">
    <citation type="submission" date="2019-01" db="EMBL/GenBank/DDBJ databases">
        <title>Genomes sequencing and comparative genomics of infectious freshwater microsporidia, Cucumispora dikerogammari and Thelohania contejeani.</title>
        <authorList>
            <person name="Cormier A."/>
            <person name="Giraud I."/>
            <person name="Wattier R."/>
            <person name="Teixeira M."/>
            <person name="Grandjean F."/>
            <person name="Rigaud T."/>
            <person name="Cordaux R."/>
        </authorList>
    </citation>
    <scope>NUCLEOTIDE SEQUENCE [LARGE SCALE GENOMIC DNA]</scope>
    <source>
        <strain evidence="2">T1</strain>
        <tissue evidence="2">Spores</tissue>
    </source>
</reference>
<dbReference type="Proteomes" id="UP001516464">
    <property type="component" value="Unassembled WGS sequence"/>
</dbReference>